<protein>
    <submittedName>
        <fullName evidence="8">Multiple sugar transport system ATP-binding protein</fullName>
    </submittedName>
</protein>
<dbReference type="Gene3D" id="3.40.50.300">
    <property type="entry name" value="P-loop containing nucleotide triphosphate hydrolases"/>
    <property type="match status" value="1"/>
</dbReference>
<dbReference type="PANTHER" id="PTHR43875:SF15">
    <property type="entry name" value="TREHALOSE IMPORT ATP-BINDING PROTEIN SUGC"/>
    <property type="match status" value="1"/>
</dbReference>
<dbReference type="STRING" id="592050.SAMN05421875_15310"/>
<proteinExistence type="predicted"/>
<sequence>MSDIQISGLTKRYGNAAVLQELDLTVRDGEFLTLLGASGCGKSTLLKLIAGLDTPDTGSIRMGDRDLLALSPSARDCAMVFQSYALYPHMTVRENISMPLVMRGLGFWGRLPGARLVSPGVRRRLADIHASAHEVARRLAIDGLLDRKPAHLSGGQRQRVALARAMVRHPSVFLFDEPLSNLDANLRHALRAEIRQLHDQLGVTFIYVTHDQHEAMSMSDRVAVMREGRILQVAPPEDLYMRPQSLEVARFVGAPRINVVPGEIRANGEIHCLAQRIANTAVNSGPCHVAFRPQAVTLAKAHGLTVRGVVGHVEYAGTELMATLTLPSQGEACIVCLPAGTAARAGAEFEVTVPWEALHVFDAGGQRLSIDRCDALVRVA</sequence>
<evidence type="ECO:0000256" key="1">
    <source>
        <dbReference type="ARBA" id="ARBA00022448"/>
    </source>
</evidence>
<dbReference type="InterPro" id="IPR003439">
    <property type="entry name" value="ABC_transporter-like_ATP-bd"/>
</dbReference>
<evidence type="ECO:0000256" key="6">
    <source>
        <dbReference type="ARBA" id="ARBA00023136"/>
    </source>
</evidence>
<dbReference type="GO" id="GO:0005524">
    <property type="term" value="F:ATP binding"/>
    <property type="evidence" value="ECO:0007669"/>
    <property type="project" value="UniProtKB-KW"/>
</dbReference>
<dbReference type="GO" id="GO:0055052">
    <property type="term" value="C:ATP-binding cassette (ABC) transporter complex, substrate-binding subunit-containing"/>
    <property type="evidence" value="ECO:0007669"/>
    <property type="project" value="TreeGrafter"/>
</dbReference>
<dbReference type="InterPro" id="IPR012340">
    <property type="entry name" value="NA-bd_OB-fold"/>
</dbReference>
<dbReference type="InterPro" id="IPR013611">
    <property type="entry name" value="Transp-assoc_OB_typ2"/>
</dbReference>
<dbReference type="GO" id="GO:0016887">
    <property type="term" value="F:ATP hydrolysis activity"/>
    <property type="evidence" value="ECO:0007669"/>
    <property type="project" value="InterPro"/>
</dbReference>
<evidence type="ECO:0000313" key="9">
    <source>
        <dbReference type="Proteomes" id="UP000199002"/>
    </source>
</evidence>
<evidence type="ECO:0000256" key="5">
    <source>
        <dbReference type="ARBA" id="ARBA00022967"/>
    </source>
</evidence>
<dbReference type="RefSeq" id="WP_092701466.1">
    <property type="nucleotide sequence ID" value="NZ_FNQJ01000053.1"/>
</dbReference>
<evidence type="ECO:0000259" key="7">
    <source>
        <dbReference type="PROSITE" id="PS50893"/>
    </source>
</evidence>
<dbReference type="InterPro" id="IPR047641">
    <property type="entry name" value="ABC_transpr_MalK/UgpC-like"/>
</dbReference>
<dbReference type="PANTHER" id="PTHR43875">
    <property type="entry name" value="MALTODEXTRIN IMPORT ATP-BINDING PROTEIN MSMX"/>
    <property type="match status" value="1"/>
</dbReference>
<keyword evidence="8" id="KW-0762">Sugar transport</keyword>
<dbReference type="InterPro" id="IPR017871">
    <property type="entry name" value="ABC_transporter-like_CS"/>
</dbReference>
<evidence type="ECO:0000313" key="8">
    <source>
        <dbReference type="EMBL" id="SEA94528.1"/>
    </source>
</evidence>
<keyword evidence="5" id="KW-1278">Translocase</keyword>
<keyword evidence="1" id="KW-0813">Transport</keyword>
<dbReference type="GeneID" id="34231403"/>
<dbReference type="SMART" id="SM00382">
    <property type="entry name" value="AAA"/>
    <property type="match status" value="1"/>
</dbReference>
<evidence type="ECO:0000256" key="4">
    <source>
        <dbReference type="ARBA" id="ARBA00022840"/>
    </source>
</evidence>
<dbReference type="AlphaFoldDB" id="A0A1H4FCR7"/>
<dbReference type="PROSITE" id="PS00211">
    <property type="entry name" value="ABC_TRANSPORTER_1"/>
    <property type="match status" value="1"/>
</dbReference>
<dbReference type="EMBL" id="FNQJ01000053">
    <property type="protein sequence ID" value="SEA94528.1"/>
    <property type="molecule type" value="Genomic_DNA"/>
</dbReference>
<dbReference type="Pfam" id="PF08402">
    <property type="entry name" value="TOBE_2"/>
    <property type="match status" value="1"/>
</dbReference>
<dbReference type="InterPro" id="IPR003593">
    <property type="entry name" value="AAA+_ATPase"/>
</dbReference>
<dbReference type="GO" id="GO:0140359">
    <property type="term" value="F:ABC-type transporter activity"/>
    <property type="evidence" value="ECO:0007669"/>
    <property type="project" value="UniProtKB-ARBA"/>
</dbReference>
<dbReference type="Pfam" id="PF00005">
    <property type="entry name" value="ABC_tran"/>
    <property type="match status" value="1"/>
</dbReference>
<keyword evidence="4 8" id="KW-0067">ATP-binding</keyword>
<dbReference type="Proteomes" id="UP000199002">
    <property type="component" value="Unassembled WGS sequence"/>
</dbReference>
<gene>
    <name evidence="8" type="ORF">SAMN05421875_15310</name>
</gene>
<keyword evidence="2" id="KW-1003">Cell membrane</keyword>
<dbReference type="InterPro" id="IPR008995">
    <property type="entry name" value="Mo/tungstate-bd_C_term_dom"/>
</dbReference>
<dbReference type="SUPFAM" id="SSF50331">
    <property type="entry name" value="MOP-like"/>
    <property type="match status" value="1"/>
</dbReference>
<evidence type="ECO:0000256" key="2">
    <source>
        <dbReference type="ARBA" id="ARBA00022475"/>
    </source>
</evidence>
<keyword evidence="9" id="KW-1185">Reference proteome</keyword>
<dbReference type="SUPFAM" id="SSF52540">
    <property type="entry name" value="P-loop containing nucleoside triphosphate hydrolases"/>
    <property type="match status" value="1"/>
</dbReference>
<keyword evidence="6" id="KW-0472">Membrane</keyword>
<dbReference type="InterPro" id="IPR027417">
    <property type="entry name" value="P-loop_NTPase"/>
</dbReference>
<reference evidence="9" key="1">
    <citation type="submission" date="2016-10" db="EMBL/GenBank/DDBJ databases">
        <authorList>
            <person name="Varghese N."/>
            <person name="Submissions S."/>
        </authorList>
    </citation>
    <scope>NUCLEOTIDE SEQUENCE [LARGE SCALE GENOMIC DNA]</scope>
    <source>
        <strain evidence="9">DSM 25157</strain>
    </source>
</reference>
<dbReference type="Gene3D" id="2.40.50.100">
    <property type="match status" value="1"/>
</dbReference>
<keyword evidence="3" id="KW-0547">Nucleotide-binding</keyword>
<dbReference type="FunFam" id="3.40.50.300:FF:000042">
    <property type="entry name" value="Maltose/maltodextrin ABC transporter, ATP-binding protein"/>
    <property type="match status" value="1"/>
</dbReference>
<accession>A0A1H4FCR7</accession>
<evidence type="ECO:0000256" key="3">
    <source>
        <dbReference type="ARBA" id="ARBA00022741"/>
    </source>
</evidence>
<dbReference type="PROSITE" id="PS50893">
    <property type="entry name" value="ABC_TRANSPORTER_2"/>
    <property type="match status" value="1"/>
</dbReference>
<dbReference type="Gene3D" id="2.40.50.140">
    <property type="entry name" value="Nucleic acid-binding proteins"/>
    <property type="match status" value="1"/>
</dbReference>
<feature type="domain" description="ABC transporter" evidence="7">
    <location>
        <begin position="4"/>
        <end position="252"/>
    </location>
</feature>
<organism evidence="8 9">
    <name type="scientific">Acidovorax soli</name>
    <dbReference type="NCBI Taxonomy" id="592050"/>
    <lineage>
        <taxon>Bacteria</taxon>
        <taxon>Pseudomonadati</taxon>
        <taxon>Pseudomonadota</taxon>
        <taxon>Betaproteobacteria</taxon>
        <taxon>Burkholderiales</taxon>
        <taxon>Comamonadaceae</taxon>
        <taxon>Acidovorax</taxon>
    </lineage>
</organism>
<name>A0A1H4FCR7_9BURK</name>